<dbReference type="PANTHER" id="PTHR10877:SF183">
    <property type="entry name" value="AT14535P-RELATED"/>
    <property type="match status" value="1"/>
</dbReference>
<comment type="caution">
    <text evidence="8">The sequence shown here is derived from an EMBL/GenBank/DDBJ whole genome shotgun (WGS) entry which is preliminary data.</text>
</comment>
<feature type="region of interest" description="Disordered" evidence="5">
    <location>
        <begin position="502"/>
        <end position="547"/>
    </location>
</feature>
<protein>
    <recommendedName>
        <fullName evidence="7">Polycystin cation channel PKD1/PKD2 domain-containing protein</fullName>
    </recommendedName>
</protein>
<sequence length="1312" mass="141507">MAMTFTWARDGSISLVFRFTGMPALSYLQPFNARVSSLSENITNPTDLRGTWSAVAAHELIGLWVLTGVFVAVVVVQAAKTARDAKGGDLSVRQVWERFGNLFIDLAVVGMLLAASATCAWYMVAHAAVFSARQHYQMYDSILTARARWLMPRKNDPWFIPANSTQYFQLQLVELAGVFDATHNMQRSWAIYVTLQAITLVLVIARFLSTLAFQGRVGAIVRTLYHTMPPLAHLVVVFVVLGSMMAIMGHLVLGTYVGPMSTFKGALDCTLSLFFGRGILESFQNILPREMEFTSGERLAATCVMLGQVLLLSFMLINFFFSIINATFNKIKFGWGFRNGTTMWQDLWMVLLPDVAAAAKRWSRKVMCGLLYRSTQPPLTYRQINRLVRRRALAGVDVRPPERKPIQAIILPQHRKWTAALPASPAPVECCYVDSQALRALLLACSIRRPTLQPDQLHMQTSLRVVARRSETTELSSTEPELHLQPSTISVDIIARSAGDADAAGAEDASPRRSIAAACTSPPSRPIRRPLTSTFEKPEGEQHQNSTCLRQHISTNRKHSPAELDALVTLAASRLMARQGHRVYPMPSCHNTDEQSLPPKEQRRRSSILLTLDHGNDTRSKTGLQPKWSQTLNPLTSNLSASEEEDVTDTPLGWASRLSSPGRRDSSKTTRHQTTEGRRSPIISITSILRAAAGSAQDEATRLQALYQALGEAVQAMQKWQMGVQRWQLKALKQQSAMNAQNIAMLSAFIGSIETATLGDSPPPAESLSDTMMSKATTDRAPTAFGSPAAASMAAAAAGGGAAFLEITPPAFRIGSTGSSSSSGGGSFNQNEVGQQRSFSNGPVNANGVSNSLPTCSEGTGRDGSKRGSGSSIGPLSLMFNSALSSAMRMHDSLRSRFSSRIMLPMAPDPSVKPRPCTSSQPEGGTQIPLDTSAHGIGAAITTTSAAIDGSRRVGHRVTLAPDATPASGYDSGNGAVTSRGAGGGGGYSASVPGSPRQSARSSFRRFLSRLNPSRSNPILSGEAPADASRNIALDDVHANRIEALDLAAGSSVRKAVPRSLQKVQQAGRRPANSVANPVSPATAFSRLASVTSADGMGGRGMPHVVKMPIPQWQRQLAKEPNASCIKSQANKSGVQPPLNVVFHAWSGNESDDSGNVHRLSERAGMVQGVQGALSRRGFTPPDDASWNNDSVYDGRLSAPVSSIQGCLARKPSVVRGLEIEEAPPSPNSRESAVLDRSKLRSEVRCSTADTDAGWVPGMSEHSARTLRVKTWDMPVPSVWRRPHGDNVSQNAEGRRTQDEDDPSRSKEGNGD</sequence>
<dbReference type="Proteomes" id="UP001165080">
    <property type="component" value="Unassembled WGS sequence"/>
</dbReference>
<evidence type="ECO:0000256" key="2">
    <source>
        <dbReference type="ARBA" id="ARBA00022692"/>
    </source>
</evidence>
<feature type="compositionally biased region" description="Polar residues" evidence="5">
    <location>
        <begin position="828"/>
        <end position="858"/>
    </location>
</feature>
<name>A0A9W6BUY8_9CHLO</name>
<feature type="transmembrane region" description="Helical" evidence="6">
    <location>
        <begin position="99"/>
        <end position="124"/>
    </location>
</feature>
<evidence type="ECO:0000256" key="1">
    <source>
        <dbReference type="ARBA" id="ARBA00004141"/>
    </source>
</evidence>
<keyword evidence="9" id="KW-1185">Reference proteome</keyword>
<feature type="region of interest" description="Disordered" evidence="5">
    <location>
        <begin position="1221"/>
        <end position="1240"/>
    </location>
</feature>
<dbReference type="GO" id="GO:0016020">
    <property type="term" value="C:membrane"/>
    <property type="evidence" value="ECO:0007669"/>
    <property type="project" value="UniProtKB-SubCell"/>
</dbReference>
<accession>A0A9W6BUY8</accession>
<feature type="transmembrane region" description="Helical" evidence="6">
    <location>
        <begin position="61"/>
        <end position="79"/>
    </location>
</feature>
<proteinExistence type="predicted"/>
<dbReference type="PANTHER" id="PTHR10877">
    <property type="entry name" value="POLYCYSTIN FAMILY MEMBER"/>
    <property type="match status" value="1"/>
</dbReference>
<feature type="region of interest" description="Disordered" evidence="5">
    <location>
        <begin position="906"/>
        <end position="932"/>
    </location>
</feature>
<feature type="domain" description="Polycystin cation channel PKD1/PKD2" evidence="7">
    <location>
        <begin position="183"/>
        <end position="330"/>
    </location>
</feature>
<evidence type="ECO:0000256" key="6">
    <source>
        <dbReference type="SAM" id="Phobius"/>
    </source>
</evidence>
<evidence type="ECO:0000256" key="3">
    <source>
        <dbReference type="ARBA" id="ARBA00022989"/>
    </source>
</evidence>
<keyword evidence="2 6" id="KW-0812">Transmembrane</keyword>
<feature type="compositionally biased region" description="Basic and acidic residues" evidence="5">
    <location>
        <begin position="1293"/>
        <end position="1312"/>
    </location>
</feature>
<dbReference type="EMBL" id="BRXU01000025">
    <property type="protein sequence ID" value="GLC58894.1"/>
    <property type="molecule type" value="Genomic_DNA"/>
</dbReference>
<evidence type="ECO:0000313" key="9">
    <source>
        <dbReference type="Proteomes" id="UP001165080"/>
    </source>
</evidence>
<feature type="region of interest" description="Disordered" evidence="5">
    <location>
        <begin position="1274"/>
        <end position="1312"/>
    </location>
</feature>
<keyword evidence="3 6" id="KW-1133">Transmembrane helix</keyword>
<feature type="region of interest" description="Disordered" evidence="5">
    <location>
        <begin position="962"/>
        <end position="1004"/>
    </location>
</feature>
<keyword evidence="4 6" id="KW-0472">Membrane</keyword>
<evidence type="ECO:0000313" key="8">
    <source>
        <dbReference type="EMBL" id="GLC58894.1"/>
    </source>
</evidence>
<feature type="transmembrane region" description="Helical" evidence="6">
    <location>
        <begin position="299"/>
        <end position="321"/>
    </location>
</feature>
<gene>
    <name evidence="8" type="primary">PLESTB002114</name>
    <name evidence="8" type="ORF">PLESTB_001414600</name>
</gene>
<comment type="subcellular location">
    <subcellularLocation>
        <location evidence="1">Membrane</location>
        <topology evidence="1">Multi-pass membrane protein</topology>
    </subcellularLocation>
</comment>
<evidence type="ECO:0000256" key="5">
    <source>
        <dbReference type="SAM" id="MobiDB-lite"/>
    </source>
</evidence>
<evidence type="ECO:0000259" key="7">
    <source>
        <dbReference type="Pfam" id="PF08016"/>
    </source>
</evidence>
<evidence type="ECO:0000256" key="4">
    <source>
        <dbReference type="ARBA" id="ARBA00023136"/>
    </source>
</evidence>
<feature type="compositionally biased region" description="Basic and acidic residues" evidence="5">
    <location>
        <begin position="662"/>
        <end position="679"/>
    </location>
</feature>
<dbReference type="InterPro" id="IPR051223">
    <property type="entry name" value="Polycystin"/>
</dbReference>
<feature type="region of interest" description="Disordered" evidence="5">
    <location>
        <begin position="815"/>
        <end position="873"/>
    </location>
</feature>
<feature type="transmembrane region" description="Helical" evidence="6">
    <location>
        <begin position="230"/>
        <end position="253"/>
    </location>
</feature>
<feature type="compositionally biased region" description="Low complexity" evidence="5">
    <location>
        <begin position="989"/>
        <end position="1002"/>
    </location>
</feature>
<feature type="region of interest" description="Disordered" evidence="5">
    <location>
        <begin position="583"/>
        <end position="681"/>
    </location>
</feature>
<dbReference type="InterPro" id="IPR013122">
    <property type="entry name" value="PKD1_2_channel"/>
</dbReference>
<feature type="compositionally biased region" description="Polar residues" evidence="5">
    <location>
        <begin position="621"/>
        <end position="641"/>
    </location>
</feature>
<reference evidence="8 9" key="1">
    <citation type="journal article" date="2023" name="Commun. Biol.">
        <title>Reorganization of the ancestral sex-determining regions during the evolution of trioecy in Pleodorina starrii.</title>
        <authorList>
            <person name="Takahashi K."/>
            <person name="Suzuki S."/>
            <person name="Kawai-Toyooka H."/>
            <person name="Yamamoto K."/>
            <person name="Hamaji T."/>
            <person name="Ootsuki R."/>
            <person name="Yamaguchi H."/>
            <person name="Kawachi M."/>
            <person name="Higashiyama T."/>
            <person name="Nozaki H."/>
        </authorList>
    </citation>
    <scope>NUCLEOTIDE SEQUENCE [LARGE SCALE GENOMIC DNA]</scope>
    <source>
        <strain evidence="8 9">NIES-4479</strain>
    </source>
</reference>
<dbReference type="Pfam" id="PF08016">
    <property type="entry name" value="PKD_channel"/>
    <property type="match status" value="1"/>
</dbReference>
<organism evidence="8 9">
    <name type="scientific">Pleodorina starrii</name>
    <dbReference type="NCBI Taxonomy" id="330485"/>
    <lineage>
        <taxon>Eukaryota</taxon>
        <taxon>Viridiplantae</taxon>
        <taxon>Chlorophyta</taxon>
        <taxon>core chlorophytes</taxon>
        <taxon>Chlorophyceae</taxon>
        <taxon>CS clade</taxon>
        <taxon>Chlamydomonadales</taxon>
        <taxon>Volvocaceae</taxon>
        <taxon>Pleodorina</taxon>
    </lineage>
</organism>
<feature type="transmembrane region" description="Helical" evidence="6">
    <location>
        <begin position="189"/>
        <end position="209"/>
    </location>
</feature>